<dbReference type="EMBL" id="JAJEQM010000013">
    <property type="protein sequence ID" value="MCC2211057.1"/>
    <property type="molecule type" value="Genomic_DNA"/>
</dbReference>
<dbReference type="Pfam" id="PF13673">
    <property type="entry name" value="Acetyltransf_10"/>
    <property type="match status" value="1"/>
</dbReference>
<keyword evidence="3" id="KW-1185">Reference proteome</keyword>
<keyword evidence="2" id="KW-0012">Acyltransferase</keyword>
<reference evidence="2 3" key="1">
    <citation type="submission" date="2021-10" db="EMBL/GenBank/DDBJ databases">
        <title>Anaerobic single-cell dispensing facilitates the cultivation of human gut bacteria.</title>
        <authorList>
            <person name="Afrizal A."/>
        </authorList>
    </citation>
    <scope>NUCLEOTIDE SEQUENCE [LARGE SCALE GENOMIC DNA]</scope>
    <source>
        <strain evidence="2 3">CLA-AA-H232</strain>
    </source>
</reference>
<dbReference type="PANTHER" id="PTHR13355:SF11">
    <property type="entry name" value="GLUCOSAMINE 6-PHOSPHATE N-ACETYLTRANSFERASE"/>
    <property type="match status" value="1"/>
</dbReference>
<feature type="domain" description="N-acetyltransferase" evidence="1">
    <location>
        <begin position="1"/>
        <end position="139"/>
    </location>
</feature>
<gene>
    <name evidence="2" type="ORF">LKE05_09685</name>
</gene>
<evidence type="ECO:0000259" key="1">
    <source>
        <dbReference type="PROSITE" id="PS51186"/>
    </source>
</evidence>
<dbReference type="PROSITE" id="PS51186">
    <property type="entry name" value="GNAT"/>
    <property type="match status" value="1"/>
</dbReference>
<dbReference type="PANTHER" id="PTHR13355">
    <property type="entry name" value="GLUCOSAMINE 6-PHOSPHATE N-ACETYLTRANSFERASE"/>
    <property type="match status" value="1"/>
</dbReference>
<dbReference type="Proteomes" id="UP001198242">
    <property type="component" value="Unassembled WGS sequence"/>
</dbReference>
<proteinExistence type="predicted"/>
<dbReference type="RefSeq" id="WP_308456687.1">
    <property type="nucleotide sequence ID" value="NZ_JAJEQM010000013.1"/>
</dbReference>
<dbReference type="AlphaFoldDB" id="A0AAE3JA15"/>
<dbReference type="SUPFAM" id="SSF55729">
    <property type="entry name" value="Acyl-CoA N-acyltransferases (Nat)"/>
    <property type="match status" value="1"/>
</dbReference>
<evidence type="ECO:0000313" key="3">
    <source>
        <dbReference type="Proteomes" id="UP001198242"/>
    </source>
</evidence>
<dbReference type="CDD" id="cd04301">
    <property type="entry name" value="NAT_SF"/>
    <property type="match status" value="1"/>
</dbReference>
<organism evidence="2 3">
    <name type="scientific">Hominilimicola fabiformis</name>
    <dbReference type="NCBI Taxonomy" id="2885356"/>
    <lineage>
        <taxon>Bacteria</taxon>
        <taxon>Bacillati</taxon>
        <taxon>Bacillota</taxon>
        <taxon>Clostridia</taxon>
        <taxon>Eubacteriales</taxon>
        <taxon>Oscillospiraceae</taxon>
        <taxon>Hominilimicola</taxon>
    </lineage>
</organism>
<dbReference type="Gene3D" id="3.40.630.30">
    <property type="match status" value="1"/>
</dbReference>
<comment type="caution">
    <text evidence="2">The sequence shown here is derived from an EMBL/GenBank/DDBJ whole genome shotgun (WGS) entry which is preliminary data.</text>
</comment>
<name>A0AAE3JA15_9FIRM</name>
<keyword evidence="2" id="KW-0808">Transferase</keyword>
<evidence type="ECO:0000313" key="2">
    <source>
        <dbReference type="EMBL" id="MCC2211057.1"/>
    </source>
</evidence>
<dbReference type="InterPro" id="IPR000182">
    <property type="entry name" value="GNAT_dom"/>
</dbReference>
<sequence length="139" mass="16098">MKYTLSKGLTNSPDARLIRQSVFVEEQGFEYEFDDIDETALHLVLYDENDNPCATGRLFFDDCMKIGRIAVMKEYRGQSLGSEVIVILEEKALEFGAHHIELSAQIQAKDFYKKLGYTEIGEIYKEEFCPHIKMFKDLK</sequence>
<dbReference type="EC" id="2.3.1.-" evidence="2"/>
<dbReference type="InterPro" id="IPR039143">
    <property type="entry name" value="GNPNAT1-like"/>
</dbReference>
<accession>A0AAE3JA15</accession>
<protein>
    <submittedName>
        <fullName evidence="2">GNAT family N-acetyltransferase</fullName>
        <ecNumber evidence="2">2.3.1.-</ecNumber>
    </submittedName>
</protein>
<dbReference type="InterPro" id="IPR016181">
    <property type="entry name" value="Acyl_CoA_acyltransferase"/>
</dbReference>
<dbReference type="GO" id="GO:0004343">
    <property type="term" value="F:glucosamine 6-phosphate N-acetyltransferase activity"/>
    <property type="evidence" value="ECO:0007669"/>
    <property type="project" value="TreeGrafter"/>
</dbReference>